<keyword evidence="1" id="KW-0548">Nucleotidyltransferase</keyword>
<dbReference type="EMBL" id="JACSPQ010000002">
    <property type="protein sequence ID" value="MBD8001834.1"/>
    <property type="molecule type" value="Genomic_DNA"/>
</dbReference>
<dbReference type="Pfam" id="PF13177">
    <property type="entry name" value="DNA_pol3_delta2"/>
    <property type="match status" value="1"/>
</dbReference>
<protein>
    <submittedName>
        <fullName evidence="1">DNA polymerase III subunit delta</fullName>
        <ecNumber evidence="1">2.7.7.7</ecNumber>
    </submittedName>
</protein>
<comment type="caution">
    <text evidence="1">The sequence shown here is derived from an EMBL/GenBank/DDBJ whole genome shotgun (WGS) entry which is preliminary data.</text>
</comment>
<organism evidence="1 2">
    <name type="scientific">Phocaeicola faecium</name>
    <dbReference type="NCBI Taxonomy" id="2762213"/>
    <lineage>
        <taxon>Bacteria</taxon>
        <taxon>Pseudomonadati</taxon>
        <taxon>Bacteroidota</taxon>
        <taxon>Bacteroidia</taxon>
        <taxon>Bacteroidales</taxon>
        <taxon>Bacteroidaceae</taxon>
        <taxon>Phocaeicola</taxon>
    </lineage>
</organism>
<dbReference type="GO" id="GO:0003887">
    <property type="term" value="F:DNA-directed DNA polymerase activity"/>
    <property type="evidence" value="ECO:0007669"/>
    <property type="project" value="UniProtKB-EC"/>
</dbReference>
<dbReference type="EC" id="2.7.7.7" evidence="1"/>
<dbReference type="SUPFAM" id="SSF52540">
    <property type="entry name" value="P-loop containing nucleoside triphosphate hydrolases"/>
    <property type="match status" value="1"/>
</dbReference>
<accession>A0ABR8VAN6</accession>
<evidence type="ECO:0000313" key="2">
    <source>
        <dbReference type="Proteomes" id="UP000616346"/>
    </source>
</evidence>
<dbReference type="NCBIfam" id="TIGR00678">
    <property type="entry name" value="holB"/>
    <property type="match status" value="1"/>
</dbReference>
<dbReference type="RefSeq" id="WP_191709959.1">
    <property type="nucleotide sequence ID" value="NZ_JACSPQ010000002.1"/>
</dbReference>
<dbReference type="PANTHER" id="PTHR11669">
    <property type="entry name" value="REPLICATION FACTOR C / DNA POLYMERASE III GAMMA-TAU SUBUNIT"/>
    <property type="match status" value="1"/>
</dbReference>
<gene>
    <name evidence="1" type="primary">holB</name>
    <name evidence="1" type="ORF">H9626_06315</name>
</gene>
<dbReference type="PANTHER" id="PTHR11669:SF8">
    <property type="entry name" value="DNA POLYMERASE III SUBUNIT DELTA"/>
    <property type="match status" value="1"/>
</dbReference>
<keyword evidence="1" id="KW-0808">Transferase</keyword>
<sequence>MPFFRDVLGQETVKQQLIHDIRHGKLAHALLLTGTAGCGKLPLALAVSRYLLCNHPQADDACGECPSCVMMNKLTHPDLHFVFPIIKRKAGRDSVCDDFLPQWREMLHRQLYTDLSVWMNMIEAGNQQPQIYVRESDEIQRKLSLKSSLGGYKIMLIWLPEKMNAECANKLLKLLEEPPQHTVFLLVSEDPSQLLPTIVSRTQRINLRPLDESTLAGYLEQRYMLPQTDAQDIARRSAGSLLRAMENIRLSEEQRNYFELFITLMRTAYRRDVRNLKAWSEQVAAIGRERQKSFLEYCQRMLRENFMYNFRLPQMVYLNADESQFASRFAPYINERNILSISALMEEAQIHVEQNVNPKMIFFDLALRIIVELKQ</sequence>
<keyword evidence="2" id="KW-1185">Reference proteome</keyword>
<dbReference type="InterPro" id="IPR050238">
    <property type="entry name" value="DNA_Rep/Repair_Clamp_Loader"/>
</dbReference>
<dbReference type="Proteomes" id="UP000616346">
    <property type="component" value="Unassembled WGS sequence"/>
</dbReference>
<reference evidence="1 2" key="1">
    <citation type="submission" date="2020-08" db="EMBL/GenBank/DDBJ databases">
        <title>A Genomic Blueprint of the Chicken Gut Microbiome.</title>
        <authorList>
            <person name="Gilroy R."/>
            <person name="Ravi A."/>
            <person name="Getino M."/>
            <person name="Pursley I."/>
            <person name="Horton D.L."/>
            <person name="Alikhan N.-F."/>
            <person name="Baker D."/>
            <person name="Gharbi K."/>
            <person name="Hall N."/>
            <person name="Watson M."/>
            <person name="Adriaenssens E.M."/>
            <person name="Foster-Nyarko E."/>
            <person name="Jarju S."/>
            <person name="Secka A."/>
            <person name="Antonio M."/>
            <person name="Oren A."/>
            <person name="Chaudhuri R."/>
            <person name="La Ragione R.M."/>
            <person name="Hildebrand F."/>
            <person name="Pallen M.J."/>
        </authorList>
    </citation>
    <scope>NUCLEOTIDE SEQUENCE [LARGE SCALE GENOMIC DNA]</scope>
    <source>
        <strain evidence="1 2">Sa1YUN3</strain>
    </source>
</reference>
<dbReference type="InterPro" id="IPR027417">
    <property type="entry name" value="P-loop_NTPase"/>
</dbReference>
<dbReference type="Gene3D" id="3.40.50.300">
    <property type="entry name" value="P-loop containing nucleotide triphosphate hydrolases"/>
    <property type="match status" value="1"/>
</dbReference>
<proteinExistence type="predicted"/>
<name>A0ABR8VAN6_9BACT</name>
<evidence type="ECO:0000313" key="1">
    <source>
        <dbReference type="EMBL" id="MBD8001834.1"/>
    </source>
</evidence>
<dbReference type="InterPro" id="IPR004622">
    <property type="entry name" value="DNA_pol_HolB"/>
</dbReference>